<feature type="region of interest" description="Disordered" evidence="2">
    <location>
        <begin position="1063"/>
        <end position="1117"/>
    </location>
</feature>
<name>A0ABN9VFJ7_9DINO</name>
<feature type="region of interest" description="Disordered" evidence="2">
    <location>
        <begin position="1239"/>
        <end position="1284"/>
    </location>
</feature>
<feature type="non-terminal residue" evidence="3">
    <location>
        <position position="1835"/>
    </location>
</feature>
<evidence type="ECO:0008006" key="5">
    <source>
        <dbReference type="Google" id="ProtNLM"/>
    </source>
</evidence>
<protein>
    <recommendedName>
        <fullName evidence="5">PARP</fullName>
    </recommendedName>
</protein>
<feature type="compositionally biased region" description="Basic and acidic residues" evidence="2">
    <location>
        <begin position="491"/>
        <end position="502"/>
    </location>
</feature>
<evidence type="ECO:0000313" key="3">
    <source>
        <dbReference type="EMBL" id="CAK0870810.1"/>
    </source>
</evidence>
<feature type="non-terminal residue" evidence="3">
    <location>
        <position position="1"/>
    </location>
</feature>
<proteinExistence type="predicted"/>
<feature type="compositionally biased region" description="Polar residues" evidence="2">
    <location>
        <begin position="254"/>
        <end position="268"/>
    </location>
</feature>
<feature type="compositionally biased region" description="Polar residues" evidence="2">
    <location>
        <begin position="1714"/>
        <end position="1724"/>
    </location>
</feature>
<sequence length="1835" mass="194239">ASAADPRQQECSRAEAARLGSQRPRNLGRALAPPAPGQAAGAALAALLQEVRLAPHGRKGARGALYLQGDPGTEPGTLHERRWMAGLLQSGERPLRMEAHELEKAEDRHAIAARRKRCASAVDAERQTLARFGWHFKSKQYLAADLGGEFDPMFLGPRALGIEVGLGARQAFDRNVMPKLSRDPPLHRPLLAGAIGQLLGPGNELSVRGRLAGGAYFSNAHPNGSRWSVCRPAVGGLYGKLDLVDGADRRDLRPQQTAKNCEDSTGGTPVNYAGPTGEKVNTDCGTATACLWRASGRPCAQQDQRVFVTKKGPTCCLRQVFPYELLTETEKRGSERADRLAKSGRQLHAVDRQKVGEHHALAALVCELGRRVSQAAFVERGIEAKEGEGLPPAAERRQMRSVAVEAPLAAVEPVGAGALAKRPRLESARPGSCSSPAPSASAVAFSVLEHALSYASAWECEDTQGVVACSKCDAHEVSGGRSGVRPRLKERRPGDKTDKSSGDQRSLQRRGPHPGGRSRAARQRVKGGGIPEPRSQGPVPGHTQERYLEWRDIAAEPAVRGPSAASCAGNAPAAAATLVAASRSLSEASAAAAAAPRLLQLPRDELLEIEGALHFGDRARHAPPLEAAGGAPQLPDGLPLQAQAFECVIAGHSTLLRAEAPAFAPSCAGEVAARARESALLAALEVAQVPGERGIDEVKKAVDQVLGKKVFIESPCTQKGETFEEQVLDVTGDDVGVDQVLGVNAFIEPLFTQEGGALEEQSMDVIRNDAGVDQVLGEDAFIEPLFTQKGETSEEQVLDIIRVEVGVDQVLREDALVEPLFAQKGEVFEEQVLDVISNDAGVDQVLGENASIEALFTQKGETALDVISDDVGVDQRLGEYAFIEPLCTQKGETVLGAISDDGGVDQVLGENAFIEPLFTQKGETFEEQRRCATGALETDQPTPKQQRLRGHSGSECGFVSFLDDFSVVAVARAAQGPKSGVESPLDWAEARAFGAHLGSAGCPDAEARPLSPCAWGHGALLAWRQQWQAQQAVLDVQLRRLVLGLASLLLQLRVCSAALGSGVSPAAGKPKADKDGWVDQPRGRKAQLQARSAASRAASAKSQTSASAASGAPSGGGVTAVERLQATVEQPEALQAGPPEGVDGSFTSVVASQLESKRAELAKAQQAAAEQKDLEQKQAARDLAEAQLQKAREELAERGGALEEASRALQARASSNFEVAWAAIRAQMEAVRAQLAGPPLAPTQAPRAESCPVDEISSDDGNDGNLAGSSGPWQPQAAAERGQAERYGNALGEWPQVAQACKRELAAEAANLVPSRVECTRRQVEPCRWSWEVGSHPSAPNEAARQWIQVVECTLVGIHGVDDGDLRRYLGRAEGPIAVLMPLSAAVKHECRHRHSAPAHAMRQALDVALQRLTDGRRRRWQPSRGARDLWQVVLCLDDVEAATTSACEEDEFGPSSSALASGATSLAKLEYLSISRRACGAAGGRCASPTVAVVRPLEQFGWYLESELCKVADPGDELEPMFLGPQALSIKDGHGARQAPNRHERRRLSSNPLLLRPFLENAIGRRLGRPGIELGAREQHVRGAHVSNMHRAMRNCRSRKPADGRLNGKLYLDGSTKAQAATAEVLPLAGAALGIGAPAKRPCLQSSRSTGSSSTTISAAAVAFSILGHTLCYARAGEDAQEVVACSRCGAYKVLGSRAGAKPRLKERCPGDKTSTAGRNQRSLWARGLHPGGRPRADKQRVKGEGIPALRSQGPVPGHAQERYLEWFDMKAESAGGASTAASSAGRGPAAPAAVLAAEVADASVPLQQPASKGAERLGMRGDTEGRLAAASST</sequence>
<gene>
    <name evidence="3" type="ORF">PCOR1329_LOCUS56806</name>
</gene>
<feature type="region of interest" description="Disordered" evidence="2">
    <location>
        <begin position="254"/>
        <end position="274"/>
    </location>
</feature>
<feature type="compositionally biased region" description="Low complexity" evidence="2">
    <location>
        <begin position="1089"/>
        <end position="1112"/>
    </location>
</feature>
<reference evidence="3" key="1">
    <citation type="submission" date="2023-10" db="EMBL/GenBank/DDBJ databases">
        <authorList>
            <person name="Chen Y."/>
            <person name="Shah S."/>
            <person name="Dougan E. K."/>
            <person name="Thang M."/>
            <person name="Chan C."/>
        </authorList>
    </citation>
    <scope>NUCLEOTIDE SEQUENCE [LARGE SCALE GENOMIC DNA]</scope>
</reference>
<comment type="caution">
    <text evidence="3">The sequence shown here is derived from an EMBL/GenBank/DDBJ whole genome shotgun (WGS) entry which is preliminary data.</text>
</comment>
<accession>A0ABN9VFJ7</accession>
<keyword evidence="1" id="KW-0175">Coiled coil</keyword>
<feature type="compositionally biased region" description="Basic and acidic residues" evidence="2">
    <location>
        <begin position="1815"/>
        <end position="1827"/>
    </location>
</feature>
<feature type="region of interest" description="Disordered" evidence="2">
    <location>
        <begin position="1"/>
        <end position="36"/>
    </location>
</feature>
<feature type="coiled-coil region" evidence="1">
    <location>
        <begin position="1151"/>
        <end position="1208"/>
    </location>
</feature>
<feature type="region of interest" description="Disordered" evidence="2">
    <location>
        <begin position="1704"/>
        <end position="1757"/>
    </location>
</feature>
<evidence type="ECO:0000313" key="4">
    <source>
        <dbReference type="Proteomes" id="UP001189429"/>
    </source>
</evidence>
<evidence type="ECO:0000256" key="2">
    <source>
        <dbReference type="SAM" id="MobiDB-lite"/>
    </source>
</evidence>
<dbReference type="EMBL" id="CAUYUJ010016998">
    <property type="protein sequence ID" value="CAK0870810.1"/>
    <property type="molecule type" value="Genomic_DNA"/>
</dbReference>
<keyword evidence="4" id="KW-1185">Reference proteome</keyword>
<organism evidence="3 4">
    <name type="scientific">Prorocentrum cordatum</name>
    <dbReference type="NCBI Taxonomy" id="2364126"/>
    <lineage>
        <taxon>Eukaryota</taxon>
        <taxon>Sar</taxon>
        <taxon>Alveolata</taxon>
        <taxon>Dinophyceae</taxon>
        <taxon>Prorocentrales</taxon>
        <taxon>Prorocentraceae</taxon>
        <taxon>Prorocentrum</taxon>
    </lineage>
</organism>
<feature type="compositionally biased region" description="Basic and acidic residues" evidence="2">
    <location>
        <begin position="7"/>
        <end position="16"/>
    </location>
</feature>
<evidence type="ECO:0000256" key="1">
    <source>
        <dbReference type="SAM" id="Coils"/>
    </source>
</evidence>
<feature type="compositionally biased region" description="Basic and acidic residues" evidence="2">
    <location>
        <begin position="1736"/>
        <end position="1745"/>
    </location>
</feature>
<dbReference type="Proteomes" id="UP001189429">
    <property type="component" value="Unassembled WGS sequence"/>
</dbReference>
<feature type="region of interest" description="Disordered" evidence="2">
    <location>
        <begin position="475"/>
        <end position="542"/>
    </location>
</feature>
<feature type="region of interest" description="Disordered" evidence="2">
    <location>
        <begin position="1807"/>
        <end position="1835"/>
    </location>
</feature>